<dbReference type="PANTHER" id="PTHR43297:SF2">
    <property type="entry name" value="DIPEPTIDE TRANSPORT ATP-BINDING PROTEIN DPPD"/>
    <property type="match status" value="1"/>
</dbReference>
<evidence type="ECO:0000256" key="5">
    <source>
        <dbReference type="ARBA" id="ARBA00022741"/>
    </source>
</evidence>
<comment type="caution">
    <text evidence="9">The sequence shown here is derived from an EMBL/GenBank/DDBJ whole genome shotgun (WGS) entry which is preliminary data.</text>
</comment>
<comment type="subcellular location">
    <subcellularLocation>
        <location evidence="1">Cell inner membrane</location>
        <topology evidence="1">Peripheral membrane protein</topology>
    </subcellularLocation>
</comment>
<keyword evidence="5" id="KW-0547">Nucleotide-binding</keyword>
<feature type="domain" description="ABC transporter" evidence="8">
    <location>
        <begin position="7"/>
        <end position="258"/>
    </location>
</feature>
<dbReference type="RefSeq" id="WP_106726111.1">
    <property type="nucleotide sequence ID" value="NZ_PXYL01000013.1"/>
</dbReference>
<dbReference type="EMBL" id="PXYL01000013">
    <property type="protein sequence ID" value="PSJ57578.1"/>
    <property type="molecule type" value="Genomic_DNA"/>
</dbReference>
<evidence type="ECO:0000256" key="6">
    <source>
        <dbReference type="ARBA" id="ARBA00022840"/>
    </source>
</evidence>
<keyword evidence="4" id="KW-1003">Cell membrane</keyword>
<keyword evidence="7" id="KW-0472">Membrane</keyword>
<dbReference type="InterPro" id="IPR013563">
    <property type="entry name" value="Oligopep_ABC_C"/>
</dbReference>
<evidence type="ECO:0000256" key="1">
    <source>
        <dbReference type="ARBA" id="ARBA00004417"/>
    </source>
</evidence>
<dbReference type="GO" id="GO:0015833">
    <property type="term" value="P:peptide transport"/>
    <property type="evidence" value="ECO:0007669"/>
    <property type="project" value="InterPro"/>
</dbReference>
<protein>
    <submittedName>
        <fullName evidence="9">Dipeptide/oligopeptide/nickel ABC transporter ATP-binding protein</fullName>
    </submittedName>
</protein>
<dbReference type="GO" id="GO:0005886">
    <property type="term" value="C:plasma membrane"/>
    <property type="evidence" value="ECO:0007669"/>
    <property type="project" value="UniProtKB-SubCell"/>
</dbReference>
<dbReference type="PROSITE" id="PS50893">
    <property type="entry name" value="ABC_TRANSPORTER_2"/>
    <property type="match status" value="1"/>
</dbReference>
<evidence type="ECO:0000256" key="2">
    <source>
        <dbReference type="ARBA" id="ARBA00005417"/>
    </source>
</evidence>
<evidence type="ECO:0000313" key="10">
    <source>
        <dbReference type="Proteomes" id="UP000240653"/>
    </source>
</evidence>
<organism evidence="9 10">
    <name type="scientific">Pseudaminobacter soli</name>
    <name type="common">ex Li et al. 2025</name>
    <dbReference type="NCBI Taxonomy" id="1295366"/>
    <lineage>
        <taxon>Bacteria</taxon>
        <taxon>Pseudomonadati</taxon>
        <taxon>Pseudomonadota</taxon>
        <taxon>Alphaproteobacteria</taxon>
        <taxon>Hyphomicrobiales</taxon>
        <taxon>Phyllobacteriaceae</taxon>
        <taxon>Pseudaminobacter</taxon>
    </lineage>
</organism>
<dbReference type="InterPro" id="IPR050388">
    <property type="entry name" value="ABC_Ni/Peptide_Import"/>
</dbReference>
<dbReference type="CDD" id="cd03257">
    <property type="entry name" value="ABC_NikE_OppD_transporters"/>
    <property type="match status" value="1"/>
</dbReference>
<dbReference type="GO" id="GO:0055085">
    <property type="term" value="P:transmembrane transport"/>
    <property type="evidence" value="ECO:0007669"/>
    <property type="project" value="UniProtKB-ARBA"/>
</dbReference>
<evidence type="ECO:0000256" key="3">
    <source>
        <dbReference type="ARBA" id="ARBA00022448"/>
    </source>
</evidence>
<dbReference type="GO" id="GO:0016887">
    <property type="term" value="F:ATP hydrolysis activity"/>
    <property type="evidence" value="ECO:0007669"/>
    <property type="project" value="InterPro"/>
</dbReference>
<dbReference type="InterPro" id="IPR027417">
    <property type="entry name" value="P-loop_NTPase"/>
</dbReference>
<proteinExistence type="inferred from homology"/>
<keyword evidence="6 9" id="KW-0067">ATP-binding</keyword>
<name>A0A2P7S534_9HYPH</name>
<dbReference type="InterPro" id="IPR003593">
    <property type="entry name" value="AAA+_ATPase"/>
</dbReference>
<evidence type="ECO:0000256" key="4">
    <source>
        <dbReference type="ARBA" id="ARBA00022475"/>
    </source>
</evidence>
<keyword evidence="10" id="KW-1185">Reference proteome</keyword>
<gene>
    <name evidence="9" type="ORF">C7I85_21650</name>
</gene>
<dbReference type="Gene3D" id="3.40.50.300">
    <property type="entry name" value="P-loop containing nucleotide triphosphate hydrolases"/>
    <property type="match status" value="1"/>
</dbReference>
<reference evidence="9 10" key="1">
    <citation type="submission" date="2018-03" db="EMBL/GenBank/DDBJ databases">
        <title>The draft genome of Mesorhizobium soli JCM 19897.</title>
        <authorList>
            <person name="Li L."/>
            <person name="Liu L."/>
            <person name="Liang L."/>
            <person name="Wang T."/>
            <person name="Zhang X."/>
        </authorList>
    </citation>
    <scope>NUCLEOTIDE SEQUENCE [LARGE SCALE GENOMIC DNA]</scope>
    <source>
        <strain evidence="9 10">JCM 19897</strain>
    </source>
</reference>
<sequence>MTAEPILIVKDLTIDLLTAHTAVRPVDSISYQLRRGETLAIVGESGSGKTVTCFAPLGLMPVGVKADVSGSVLFEGTELVGANEETLRSLRGKSIGFIFQDPMSALNPARRIGHQIAEVAELHLGITPRAAEARALDLIKMVGMSDPNARLKQYPHELSGGLRQRVMIAISIAAEPKLLVADEPTTALDVTVQAQILRLLKEIQARMDMAMVLITHDMGVVAGAADRVLVMYAGRQAEVGPTEKVLVAPRHPYTMGLIDAIPRRDDAIGSRFRGLSGLPPILGAPIKGCAFTPRCRHSVEGCGAQRPPLRTTADPAVMAACPVLNA</sequence>
<dbReference type="GO" id="GO:0005524">
    <property type="term" value="F:ATP binding"/>
    <property type="evidence" value="ECO:0007669"/>
    <property type="project" value="UniProtKB-KW"/>
</dbReference>
<accession>A0A2P7S534</accession>
<dbReference type="SUPFAM" id="SSF52540">
    <property type="entry name" value="P-loop containing nucleoside triphosphate hydrolases"/>
    <property type="match status" value="1"/>
</dbReference>
<dbReference type="OrthoDB" id="9815712at2"/>
<dbReference type="InterPro" id="IPR003439">
    <property type="entry name" value="ABC_transporter-like_ATP-bd"/>
</dbReference>
<dbReference type="SMART" id="SM00382">
    <property type="entry name" value="AAA"/>
    <property type="match status" value="1"/>
</dbReference>
<dbReference type="Pfam" id="PF00005">
    <property type="entry name" value="ABC_tran"/>
    <property type="match status" value="1"/>
</dbReference>
<evidence type="ECO:0000256" key="7">
    <source>
        <dbReference type="ARBA" id="ARBA00023136"/>
    </source>
</evidence>
<evidence type="ECO:0000313" key="9">
    <source>
        <dbReference type="EMBL" id="PSJ57578.1"/>
    </source>
</evidence>
<dbReference type="Proteomes" id="UP000240653">
    <property type="component" value="Unassembled WGS sequence"/>
</dbReference>
<dbReference type="AlphaFoldDB" id="A0A2P7S534"/>
<evidence type="ECO:0000259" key="8">
    <source>
        <dbReference type="PROSITE" id="PS50893"/>
    </source>
</evidence>
<dbReference type="NCBIfam" id="TIGR01727">
    <property type="entry name" value="oligo_HPY"/>
    <property type="match status" value="1"/>
</dbReference>
<dbReference type="PANTHER" id="PTHR43297">
    <property type="entry name" value="OLIGOPEPTIDE TRANSPORT ATP-BINDING PROTEIN APPD"/>
    <property type="match status" value="1"/>
</dbReference>
<comment type="similarity">
    <text evidence="2">Belongs to the ABC transporter superfamily.</text>
</comment>
<dbReference type="Pfam" id="PF08352">
    <property type="entry name" value="oligo_HPY"/>
    <property type="match status" value="1"/>
</dbReference>
<keyword evidence="3" id="KW-0813">Transport</keyword>
<dbReference type="FunFam" id="3.40.50.300:FF:000016">
    <property type="entry name" value="Oligopeptide ABC transporter ATP-binding component"/>
    <property type="match status" value="1"/>
</dbReference>